<evidence type="ECO:0000256" key="3">
    <source>
        <dbReference type="ARBA" id="ARBA00022630"/>
    </source>
</evidence>
<dbReference type="InterPro" id="IPR036188">
    <property type="entry name" value="FAD/NAD-bd_sf"/>
</dbReference>
<dbReference type="Gene3D" id="3.50.50.60">
    <property type="entry name" value="FAD/NAD(P)-binding domain"/>
    <property type="match status" value="1"/>
</dbReference>
<dbReference type="Proteomes" id="UP000681027">
    <property type="component" value="Unassembled WGS sequence"/>
</dbReference>
<comment type="similarity">
    <text evidence="2">Belongs to the DadA oxidoreductase family.</text>
</comment>
<evidence type="ECO:0000256" key="2">
    <source>
        <dbReference type="ARBA" id="ARBA00009410"/>
    </source>
</evidence>
<protein>
    <submittedName>
        <fullName evidence="6">FAD-binding oxidoreductase</fullName>
    </submittedName>
</protein>
<reference evidence="6 7" key="1">
    <citation type="submission" date="2021-05" db="EMBL/GenBank/DDBJ databases">
        <title>Novel Bacillus species.</title>
        <authorList>
            <person name="Liu G."/>
        </authorList>
    </citation>
    <scope>NUCLEOTIDE SEQUENCE [LARGE SCALE GENOMIC DNA]</scope>
    <source>
        <strain evidence="6 7">FJAT-49705</strain>
    </source>
</reference>
<dbReference type="PANTHER" id="PTHR13847:SF286">
    <property type="entry name" value="D-AMINO ACID DEHYDROGENASE"/>
    <property type="match status" value="1"/>
</dbReference>
<dbReference type="Gene3D" id="3.30.9.10">
    <property type="entry name" value="D-Amino Acid Oxidase, subunit A, domain 2"/>
    <property type="match status" value="1"/>
</dbReference>
<organism evidence="6 7">
    <name type="scientific">Cytobacillus citreus</name>
    <dbReference type="NCBI Taxonomy" id="2833586"/>
    <lineage>
        <taxon>Bacteria</taxon>
        <taxon>Bacillati</taxon>
        <taxon>Bacillota</taxon>
        <taxon>Bacilli</taxon>
        <taxon>Bacillales</taxon>
        <taxon>Bacillaceae</taxon>
        <taxon>Cytobacillus</taxon>
    </lineage>
</organism>
<gene>
    <name evidence="6" type="ORF">KHA94_04710</name>
</gene>
<dbReference type="SUPFAM" id="SSF54373">
    <property type="entry name" value="FAD-linked reductases, C-terminal domain"/>
    <property type="match status" value="1"/>
</dbReference>
<dbReference type="Pfam" id="PF01266">
    <property type="entry name" value="DAO"/>
    <property type="match status" value="1"/>
</dbReference>
<name>A0ABS5NRH3_9BACI</name>
<dbReference type="RefSeq" id="WP_213100942.1">
    <property type="nucleotide sequence ID" value="NZ_JAGYPM010000001.1"/>
</dbReference>
<dbReference type="PANTHER" id="PTHR13847">
    <property type="entry name" value="SARCOSINE DEHYDROGENASE-RELATED"/>
    <property type="match status" value="1"/>
</dbReference>
<keyword evidence="3" id="KW-0285">Flavoprotein</keyword>
<proteinExistence type="inferred from homology"/>
<dbReference type="SUPFAM" id="SSF51905">
    <property type="entry name" value="FAD/NAD(P)-binding domain"/>
    <property type="match status" value="1"/>
</dbReference>
<dbReference type="EMBL" id="JAGYPM010000001">
    <property type="protein sequence ID" value="MBS4189514.1"/>
    <property type="molecule type" value="Genomic_DNA"/>
</dbReference>
<sequence>MKTFIVIGAGILGASSAFHLAKTGAKVYLIDRNEPGQATDAAAGIICPWLTQRRNQAWYKLAKEGAKYYSTLIQLLEEDGEMNSGYKKVGAISIHTDEMKLDKMEERAYKRKEDAPELGEISRISSSSAKELFPPLADNYSAVHISGAARVNGRALRQSLVNAARKNGAVIIQGNAQLIYNAGKVIGAKVEEESFFADQVIVTAGAWAHELLKPLGVNFLVSSQRGQIVHLRLNDYDTSNWPVIIPPNNQYILALEDGSIVIGTTHEDDKGFDRIVTVGGLHEIFDKALSIAPDLYDCEVVETRVGFRPFTPGFLPVIGPLPGFEGVLIANGLGASGLTIGPYLGLELAKLALGKSVDIDLSLYDVGGAIELLK</sequence>
<keyword evidence="4" id="KW-0560">Oxidoreductase</keyword>
<comment type="cofactor">
    <cofactor evidence="1">
        <name>FAD</name>
        <dbReference type="ChEBI" id="CHEBI:57692"/>
    </cofactor>
</comment>
<feature type="domain" description="FAD dependent oxidoreductase" evidence="5">
    <location>
        <begin position="5"/>
        <end position="351"/>
    </location>
</feature>
<accession>A0ABS5NRH3</accession>
<keyword evidence="7" id="KW-1185">Reference proteome</keyword>
<evidence type="ECO:0000256" key="1">
    <source>
        <dbReference type="ARBA" id="ARBA00001974"/>
    </source>
</evidence>
<evidence type="ECO:0000313" key="6">
    <source>
        <dbReference type="EMBL" id="MBS4189514.1"/>
    </source>
</evidence>
<evidence type="ECO:0000256" key="4">
    <source>
        <dbReference type="ARBA" id="ARBA00023002"/>
    </source>
</evidence>
<evidence type="ECO:0000313" key="7">
    <source>
        <dbReference type="Proteomes" id="UP000681027"/>
    </source>
</evidence>
<comment type="caution">
    <text evidence="6">The sequence shown here is derived from an EMBL/GenBank/DDBJ whole genome shotgun (WGS) entry which is preliminary data.</text>
</comment>
<dbReference type="InterPro" id="IPR006076">
    <property type="entry name" value="FAD-dep_OxRdtase"/>
</dbReference>
<evidence type="ECO:0000259" key="5">
    <source>
        <dbReference type="Pfam" id="PF01266"/>
    </source>
</evidence>